<reference evidence="1" key="1">
    <citation type="submission" date="2021-01" db="EMBL/GenBank/DDBJ databases">
        <authorList>
            <person name="Corre E."/>
            <person name="Pelletier E."/>
            <person name="Niang G."/>
            <person name="Scheremetjew M."/>
            <person name="Finn R."/>
            <person name="Kale V."/>
            <person name="Holt S."/>
            <person name="Cochrane G."/>
            <person name="Meng A."/>
            <person name="Brown T."/>
            <person name="Cohen L."/>
        </authorList>
    </citation>
    <scope>NUCLEOTIDE SEQUENCE</scope>
    <source>
        <strain evidence="1">Isolate 1302-5</strain>
    </source>
</reference>
<gene>
    <name evidence="1" type="ORF">OAUR00152_LOCUS40491</name>
</gene>
<proteinExistence type="predicted"/>
<accession>A0A7S4NGG8</accession>
<organism evidence="1">
    <name type="scientific">Odontella aurita</name>
    <dbReference type="NCBI Taxonomy" id="265563"/>
    <lineage>
        <taxon>Eukaryota</taxon>
        <taxon>Sar</taxon>
        <taxon>Stramenopiles</taxon>
        <taxon>Ochrophyta</taxon>
        <taxon>Bacillariophyta</taxon>
        <taxon>Mediophyceae</taxon>
        <taxon>Biddulphiophycidae</taxon>
        <taxon>Eupodiscales</taxon>
        <taxon>Odontellaceae</taxon>
        <taxon>Odontella</taxon>
    </lineage>
</organism>
<dbReference type="AlphaFoldDB" id="A0A7S4NGG8"/>
<sequence length="115" mass="12197">MLLLSGKNTLVILMPSPGFTPEQQHYFNIITSKKLLVRCHISTLKHQKINHSVTASCSSPSSLSPPLALFGASAAFGASSSPPFLPQQSLDEPSSFLQQIGSGAGVKHNRIAAVK</sequence>
<evidence type="ECO:0000313" key="1">
    <source>
        <dbReference type="EMBL" id="CAE2286151.1"/>
    </source>
</evidence>
<protein>
    <submittedName>
        <fullName evidence="1">Uncharacterized protein</fullName>
    </submittedName>
</protein>
<name>A0A7S4NGG8_9STRA</name>
<dbReference type="EMBL" id="HBKQ01059280">
    <property type="protein sequence ID" value="CAE2286151.1"/>
    <property type="molecule type" value="Transcribed_RNA"/>
</dbReference>